<dbReference type="AlphaFoldDB" id="A0ABD0L016"/>
<dbReference type="Proteomes" id="UP001519460">
    <property type="component" value="Unassembled WGS sequence"/>
</dbReference>
<proteinExistence type="predicted"/>
<accession>A0ABD0L016</accession>
<feature type="non-terminal residue" evidence="1">
    <location>
        <position position="70"/>
    </location>
</feature>
<organism evidence="1 2">
    <name type="scientific">Batillaria attramentaria</name>
    <dbReference type="NCBI Taxonomy" id="370345"/>
    <lineage>
        <taxon>Eukaryota</taxon>
        <taxon>Metazoa</taxon>
        <taxon>Spiralia</taxon>
        <taxon>Lophotrochozoa</taxon>
        <taxon>Mollusca</taxon>
        <taxon>Gastropoda</taxon>
        <taxon>Caenogastropoda</taxon>
        <taxon>Sorbeoconcha</taxon>
        <taxon>Cerithioidea</taxon>
        <taxon>Batillariidae</taxon>
        <taxon>Batillaria</taxon>
    </lineage>
</organism>
<reference evidence="1 2" key="1">
    <citation type="journal article" date="2023" name="Sci. Data">
        <title>Genome assembly of the Korean intertidal mud-creeper Batillaria attramentaria.</title>
        <authorList>
            <person name="Patra A.K."/>
            <person name="Ho P.T."/>
            <person name="Jun S."/>
            <person name="Lee S.J."/>
            <person name="Kim Y."/>
            <person name="Won Y.J."/>
        </authorList>
    </citation>
    <scope>NUCLEOTIDE SEQUENCE [LARGE SCALE GENOMIC DNA]</scope>
    <source>
        <strain evidence="1">Wonlab-2016</strain>
    </source>
</reference>
<comment type="caution">
    <text evidence="1">The sequence shown here is derived from an EMBL/GenBank/DDBJ whole genome shotgun (WGS) entry which is preliminary data.</text>
</comment>
<protein>
    <submittedName>
        <fullName evidence="1">Uncharacterized protein</fullName>
    </submittedName>
</protein>
<name>A0ABD0L016_9CAEN</name>
<dbReference type="EMBL" id="JACVVK020000099">
    <property type="protein sequence ID" value="KAK7492769.1"/>
    <property type="molecule type" value="Genomic_DNA"/>
</dbReference>
<gene>
    <name evidence="1" type="ORF">BaRGS_00015907</name>
</gene>
<evidence type="ECO:0000313" key="1">
    <source>
        <dbReference type="EMBL" id="KAK7492769.1"/>
    </source>
</evidence>
<evidence type="ECO:0000313" key="2">
    <source>
        <dbReference type="Proteomes" id="UP001519460"/>
    </source>
</evidence>
<sequence>MTDAASRVCPIFTVLLSGFAVLAARMRLRETIPAGNALLMASVWGDNAAGRVAPRANCRFCLAARRPVFA</sequence>
<keyword evidence="2" id="KW-1185">Reference proteome</keyword>